<dbReference type="Pfam" id="PF08327">
    <property type="entry name" value="AHSA1"/>
    <property type="match status" value="1"/>
</dbReference>
<dbReference type="Gene3D" id="3.30.530.20">
    <property type="match status" value="1"/>
</dbReference>
<sequence>MERAMTERTEITGTVADLNGEPHLVLSRTLDGRASDVWLDLTDSDRLGRWIGHWEGDPSSGTVQFFMTAEANDPRPERCTILQCDPPRRFACETSVEGDAWYLWFELAEAGGTTTLTFGQRLNPTDDVGSIGPGWEYYLDRLEAVRAGRDTSTVAWGDYFPALQPAYLRLVASG</sequence>
<organism evidence="3 4">
    <name type="scientific">Zafaria cholistanensis</name>
    <dbReference type="NCBI Taxonomy" id="1682741"/>
    <lineage>
        <taxon>Bacteria</taxon>
        <taxon>Bacillati</taxon>
        <taxon>Actinomycetota</taxon>
        <taxon>Actinomycetes</taxon>
        <taxon>Micrococcales</taxon>
        <taxon>Micrococcaceae</taxon>
        <taxon>Zafaria</taxon>
    </lineage>
</organism>
<gene>
    <name evidence="3" type="ORF">NCCP1664_12430</name>
</gene>
<dbReference type="InterPro" id="IPR013538">
    <property type="entry name" value="ASHA1/2-like_C"/>
</dbReference>
<comment type="similarity">
    <text evidence="1">Belongs to the AHA1 family.</text>
</comment>
<evidence type="ECO:0000313" key="4">
    <source>
        <dbReference type="Proteomes" id="UP000325307"/>
    </source>
</evidence>
<evidence type="ECO:0000256" key="1">
    <source>
        <dbReference type="ARBA" id="ARBA00006817"/>
    </source>
</evidence>
<proteinExistence type="inferred from homology"/>
<dbReference type="AlphaFoldDB" id="A0A5A7NQB9"/>
<keyword evidence="4" id="KW-1185">Reference proteome</keyword>
<reference evidence="3 4" key="1">
    <citation type="submission" date="2019-09" db="EMBL/GenBank/DDBJ databases">
        <title>Arthrobacter zafarii sp. nov., a moderately thermotolerant and halotolerant actinobacterium isolated from Cholistan desert soil of Pakistan.</title>
        <authorList>
            <person name="Amin A."/>
            <person name="Ahmed I."/>
            <person name="Khalid N."/>
            <person name="Schumann P."/>
            <person name="Busse H.J."/>
            <person name="Khan I.U."/>
            <person name="Li S."/>
            <person name="Li W.J."/>
        </authorList>
    </citation>
    <scope>NUCLEOTIDE SEQUENCE [LARGE SCALE GENOMIC DNA]</scope>
    <source>
        <strain evidence="3 4">NCCP-1664</strain>
    </source>
</reference>
<comment type="caution">
    <text evidence="3">The sequence shown here is derived from an EMBL/GenBank/DDBJ whole genome shotgun (WGS) entry which is preliminary data.</text>
</comment>
<evidence type="ECO:0000313" key="3">
    <source>
        <dbReference type="EMBL" id="GER22746.1"/>
    </source>
</evidence>
<dbReference type="Proteomes" id="UP000325307">
    <property type="component" value="Unassembled WGS sequence"/>
</dbReference>
<dbReference type="InterPro" id="IPR023393">
    <property type="entry name" value="START-like_dom_sf"/>
</dbReference>
<evidence type="ECO:0000259" key="2">
    <source>
        <dbReference type="Pfam" id="PF08327"/>
    </source>
</evidence>
<protein>
    <recommendedName>
        <fullName evidence="2">Activator of Hsp90 ATPase homologue 1/2-like C-terminal domain-containing protein</fullName>
    </recommendedName>
</protein>
<name>A0A5A7NQB9_9MICC</name>
<dbReference type="SUPFAM" id="SSF55961">
    <property type="entry name" value="Bet v1-like"/>
    <property type="match status" value="1"/>
</dbReference>
<dbReference type="CDD" id="cd08899">
    <property type="entry name" value="SRPBCC_CalC_Aha1-like_6"/>
    <property type="match status" value="1"/>
</dbReference>
<feature type="domain" description="Activator of Hsp90 ATPase homologue 1/2-like C-terminal" evidence="2">
    <location>
        <begin position="34"/>
        <end position="145"/>
    </location>
</feature>
<dbReference type="EMBL" id="BKDJ01000005">
    <property type="protein sequence ID" value="GER22746.1"/>
    <property type="molecule type" value="Genomic_DNA"/>
</dbReference>
<accession>A0A5A7NQB9</accession>